<feature type="region of interest" description="Disordered" evidence="1">
    <location>
        <begin position="1"/>
        <end position="43"/>
    </location>
</feature>
<keyword evidence="3" id="KW-1185">Reference proteome</keyword>
<gene>
    <name evidence="2" type="ORF">CHIRRI_LOCUS14838</name>
</gene>
<dbReference type="EMBL" id="OU895880">
    <property type="protein sequence ID" value="CAG9812033.1"/>
    <property type="molecule type" value="Genomic_DNA"/>
</dbReference>
<accession>A0A9N9S9Q2</accession>
<feature type="compositionally biased region" description="Low complexity" evidence="1">
    <location>
        <begin position="10"/>
        <end position="33"/>
    </location>
</feature>
<organism evidence="2 3">
    <name type="scientific">Chironomus riparius</name>
    <dbReference type="NCBI Taxonomy" id="315576"/>
    <lineage>
        <taxon>Eukaryota</taxon>
        <taxon>Metazoa</taxon>
        <taxon>Ecdysozoa</taxon>
        <taxon>Arthropoda</taxon>
        <taxon>Hexapoda</taxon>
        <taxon>Insecta</taxon>
        <taxon>Pterygota</taxon>
        <taxon>Neoptera</taxon>
        <taxon>Endopterygota</taxon>
        <taxon>Diptera</taxon>
        <taxon>Nematocera</taxon>
        <taxon>Chironomoidea</taxon>
        <taxon>Chironomidae</taxon>
        <taxon>Chironominae</taxon>
        <taxon>Chironomus</taxon>
    </lineage>
</organism>
<evidence type="ECO:0000313" key="2">
    <source>
        <dbReference type="EMBL" id="CAG9812033.1"/>
    </source>
</evidence>
<feature type="region of interest" description="Disordered" evidence="1">
    <location>
        <begin position="106"/>
        <end position="127"/>
    </location>
</feature>
<reference evidence="2" key="2">
    <citation type="submission" date="2022-10" db="EMBL/GenBank/DDBJ databases">
        <authorList>
            <consortium name="ENA_rothamsted_submissions"/>
            <consortium name="culmorum"/>
            <person name="King R."/>
        </authorList>
    </citation>
    <scope>NUCLEOTIDE SEQUENCE</scope>
</reference>
<name>A0A9N9S9Q2_9DIPT</name>
<sequence length="127" mass="14551">MGKYELFPETTTTESQTSTTTTTISTTTSTTTTRKSRRTKTTTTVSTTTDFPFVIARNSMQFIPGRGLVNERVKISDWENDKYLWMLKEGRIRVLPPGLFEMYTTTKKTTTTPRTLTESDYYSDSEE</sequence>
<reference evidence="2" key="1">
    <citation type="submission" date="2022-01" db="EMBL/GenBank/DDBJ databases">
        <authorList>
            <person name="King R."/>
        </authorList>
    </citation>
    <scope>NUCLEOTIDE SEQUENCE</scope>
</reference>
<dbReference type="AlphaFoldDB" id="A0A9N9S9Q2"/>
<protein>
    <submittedName>
        <fullName evidence="2">Uncharacterized protein</fullName>
    </submittedName>
</protein>
<feature type="compositionally biased region" description="Low complexity" evidence="1">
    <location>
        <begin position="106"/>
        <end position="116"/>
    </location>
</feature>
<dbReference type="Proteomes" id="UP001153620">
    <property type="component" value="Chromosome 4"/>
</dbReference>
<proteinExistence type="predicted"/>
<evidence type="ECO:0000313" key="3">
    <source>
        <dbReference type="Proteomes" id="UP001153620"/>
    </source>
</evidence>
<evidence type="ECO:0000256" key="1">
    <source>
        <dbReference type="SAM" id="MobiDB-lite"/>
    </source>
</evidence>